<keyword evidence="2" id="KW-1185">Reference proteome</keyword>
<protein>
    <submittedName>
        <fullName evidence="1">Uncharacterized protein</fullName>
    </submittedName>
</protein>
<proteinExistence type="predicted"/>
<name>A0A369J7W5_HYPMA</name>
<gene>
    <name evidence="1" type="ORF">Hypma_001705</name>
</gene>
<reference evidence="1" key="1">
    <citation type="submission" date="2018-04" db="EMBL/GenBank/DDBJ databases">
        <title>Whole genome sequencing of Hypsizygus marmoreus.</title>
        <authorList>
            <person name="Choi I.-G."/>
            <person name="Min B."/>
            <person name="Kim J.-G."/>
            <person name="Kim S."/>
            <person name="Oh Y.-L."/>
            <person name="Kong W.-S."/>
            <person name="Park H."/>
            <person name="Jeong J."/>
            <person name="Song E.-S."/>
        </authorList>
    </citation>
    <scope>NUCLEOTIDE SEQUENCE [LARGE SCALE GENOMIC DNA]</scope>
    <source>
        <strain evidence="1">51987-8</strain>
    </source>
</reference>
<evidence type="ECO:0000313" key="2">
    <source>
        <dbReference type="Proteomes" id="UP000076154"/>
    </source>
</evidence>
<comment type="caution">
    <text evidence="1">The sequence shown here is derived from an EMBL/GenBank/DDBJ whole genome shotgun (WGS) entry which is preliminary data.</text>
</comment>
<dbReference type="AlphaFoldDB" id="A0A369J7W5"/>
<organism evidence="1 2">
    <name type="scientific">Hypsizygus marmoreus</name>
    <name type="common">White beech mushroom</name>
    <name type="synonym">Agaricus marmoreus</name>
    <dbReference type="NCBI Taxonomy" id="39966"/>
    <lineage>
        <taxon>Eukaryota</taxon>
        <taxon>Fungi</taxon>
        <taxon>Dikarya</taxon>
        <taxon>Basidiomycota</taxon>
        <taxon>Agaricomycotina</taxon>
        <taxon>Agaricomycetes</taxon>
        <taxon>Agaricomycetidae</taxon>
        <taxon>Agaricales</taxon>
        <taxon>Tricholomatineae</taxon>
        <taxon>Lyophyllaceae</taxon>
        <taxon>Hypsizygus</taxon>
    </lineage>
</organism>
<sequence length="69" mass="7401">MGHSYNSTHLGDAIISALTRCWEAVGSLDQASTSCIALFFSPIIPWPFIVLPAVSFEYILNQAIIGSAS</sequence>
<accession>A0A369J7W5</accession>
<dbReference type="Proteomes" id="UP000076154">
    <property type="component" value="Unassembled WGS sequence"/>
</dbReference>
<dbReference type="InParanoid" id="A0A369J7W5"/>
<evidence type="ECO:0000313" key="1">
    <source>
        <dbReference type="EMBL" id="RDB17260.1"/>
    </source>
</evidence>
<dbReference type="EMBL" id="LUEZ02000113">
    <property type="protein sequence ID" value="RDB17260.1"/>
    <property type="molecule type" value="Genomic_DNA"/>
</dbReference>